<comment type="similarity">
    <text evidence="3 15">Belongs to the cytidine and deoxycytidylate deaminase family.</text>
</comment>
<comment type="catalytic activity">
    <reaction evidence="11 15">
        <text>cytidine + H2O + H(+) = uridine + NH4(+)</text>
        <dbReference type="Rhea" id="RHEA:16069"/>
        <dbReference type="ChEBI" id="CHEBI:15377"/>
        <dbReference type="ChEBI" id="CHEBI:15378"/>
        <dbReference type="ChEBI" id="CHEBI:16704"/>
        <dbReference type="ChEBI" id="CHEBI:17562"/>
        <dbReference type="ChEBI" id="CHEBI:28938"/>
        <dbReference type="EC" id="3.5.4.5"/>
    </reaction>
</comment>
<dbReference type="AlphaFoldDB" id="A0A518EMY9"/>
<dbReference type="NCBIfam" id="NF004064">
    <property type="entry name" value="PRK05578.1"/>
    <property type="match status" value="1"/>
</dbReference>
<evidence type="ECO:0000256" key="9">
    <source>
        <dbReference type="ARBA" id="ARBA00032005"/>
    </source>
</evidence>
<sequence>MQPMEAEALNEAIAKARAVMLRAHAPHSGFRVGAAVVLSDGAVFAGCNVESASYGLTLCAERSALSAVIAARGSLAADAVRLVVVATEADGPTPPCGACRQWLVEFAPNAEVLAVARDGRSASWSVAELLPDAFTGDQLP</sequence>
<dbReference type="PROSITE" id="PS51747">
    <property type="entry name" value="CYT_DCMP_DEAMINASES_2"/>
    <property type="match status" value="1"/>
</dbReference>
<evidence type="ECO:0000259" key="16">
    <source>
        <dbReference type="PROSITE" id="PS51747"/>
    </source>
</evidence>
<evidence type="ECO:0000256" key="7">
    <source>
        <dbReference type="ARBA" id="ARBA00022801"/>
    </source>
</evidence>
<proteinExistence type="inferred from homology"/>
<evidence type="ECO:0000256" key="11">
    <source>
        <dbReference type="ARBA" id="ARBA00049558"/>
    </source>
</evidence>
<dbReference type="CDD" id="cd01283">
    <property type="entry name" value="cytidine_deaminase"/>
    <property type="match status" value="1"/>
</dbReference>
<feature type="binding site" evidence="14">
    <location>
        <position position="59"/>
    </location>
    <ligand>
        <name>Zn(2+)</name>
        <dbReference type="ChEBI" id="CHEBI:29105"/>
        <note>catalytic</note>
    </ligand>
</feature>
<keyword evidence="7 15" id="KW-0378">Hydrolase</keyword>
<evidence type="ECO:0000256" key="10">
    <source>
        <dbReference type="ARBA" id="ARBA00049252"/>
    </source>
</evidence>
<evidence type="ECO:0000313" key="17">
    <source>
        <dbReference type="EMBL" id="QDV05457.1"/>
    </source>
</evidence>
<reference evidence="17 18" key="1">
    <citation type="submission" date="2019-02" db="EMBL/GenBank/DDBJ databases">
        <title>Deep-cultivation of Planctomycetes and their phenomic and genomic characterization uncovers novel biology.</title>
        <authorList>
            <person name="Wiegand S."/>
            <person name="Jogler M."/>
            <person name="Boedeker C."/>
            <person name="Pinto D."/>
            <person name="Vollmers J."/>
            <person name="Rivas-Marin E."/>
            <person name="Kohn T."/>
            <person name="Peeters S.H."/>
            <person name="Heuer A."/>
            <person name="Rast P."/>
            <person name="Oberbeckmann S."/>
            <person name="Bunk B."/>
            <person name="Jeske O."/>
            <person name="Meyerdierks A."/>
            <person name="Storesund J.E."/>
            <person name="Kallscheuer N."/>
            <person name="Luecker S."/>
            <person name="Lage O.M."/>
            <person name="Pohl T."/>
            <person name="Merkel B.J."/>
            <person name="Hornburger P."/>
            <person name="Mueller R.-W."/>
            <person name="Bruemmer F."/>
            <person name="Labrenz M."/>
            <person name="Spormann A.M."/>
            <person name="Op den Camp H."/>
            <person name="Overmann J."/>
            <person name="Amann R."/>
            <person name="Jetten M.S.M."/>
            <person name="Mascher T."/>
            <person name="Medema M.H."/>
            <person name="Devos D.P."/>
            <person name="Kaster A.-K."/>
            <person name="Ovreas L."/>
            <person name="Rohde M."/>
            <person name="Galperin M.Y."/>
            <person name="Jogler C."/>
        </authorList>
    </citation>
    <scope>NUCLEOTIDE SEQUENCE [LARGE SCALE GENOMIC DNA]</scope>
    <source>
        <strain evidence="17 18">Poly30</strain>
    </source>
</reference>
<dbReference type="GO" id="GO:0072527">
    <property type="term" value="P:pyrimidine-containing compound metabolic process"/>
    <property type="evidence" value="ECO:0007669"/>
    <property type="project" value="UniProtKB-ARBA"/>
</dbReference>
<dbReference type="SUPFAM" id="SSF53927">
    <property type="entry name" value="Cytidine deaminase-like"/>
    <property type="match status" value="1"/>
</dbReference>
<evidence type="ECO:0000256" key="4">
    <source>
        <dbReference type="ARBA" id="ARBA00012783"/>
    </source>
</evidence>
<dbReference type="EMBL" id="CP036434">
    <property type="protein sequence ID" value="QDV05457.1"/>
    <property type="molecule type" value="Genomic_DNA"/>
</dbReference>
<dbReference type="GO" id="GO:0008270">
    <property type="term" value="F:zinc ion binding"/>
    <property type="evidence" value="ECO:0007669"/>
    <property type="project" value="UniProtKB-UniRule"/>
</dbReference>
<evidence type="ECO:0000256" key="8">
    <source>
        <dbReference type="ARBA" id="ARBA00022833"/>
    </source>
</evidence>
<dbReference type="Proteomes" id="UP000320390">
    <property type="component" value="Chromosome"/>
</dbReference>
<comment type="cofactor">
    <cofactor evidence="1 14 15">
        <name>Zn(2+)</name>
        <dbReference type="ChEBI" id="CHEBI:29105"/>
    </cofactor>
</comment>
<dbReference type="Pfam" id="PF00383">
    <property type="entry name" value="dCMP_cyt_deam_1"/>
    <property type="match status" value="1"/>
</dbReference>
<protein>
    <recommendedName>
        <fullName evidence="5 15">Cytidine deaminase</fullName>
        <ecNumber evidence="4 15">3.5.4.5</ecNumber>
    </recommendedName>
    <alternativeName>
        <fullName evidence="9 15">Cytidine aminohydrolase</fullName>
    </alternativeName>
</protein>
<evidence type="ECO:0000256" key="2">
    <source>
        <dbReference type="ARBA" id="ARBA00003949"/>
    </source>
</evidence>
<feature type="domain" description="CMP/dCMP-type deaminase" evidence="16">
    <location>
        <begin position="7"/>
        <end position="137"/>
    </location>
</feature>
<dbReference type="GO" id="GO:0042802">
    <property type="term" value="F:identical protein binding"/>
    <property type="evidence" value="ECO:0007669"/>
    <property type="project" value="UniProtKB-ARBA"/>
</dbReference>
<dbReference type="GO" id="GO:0005829">
    <property type="term" value="C:cytosol"/>
    <property type="evidence" value="ECO:0007669"/>
    <property type="project" value="TreeGrafter"/>
</dbReference>
<dbReference type="GO" id="GO:0004126">
    <property type="term" value="F:cytidine deaminase activity"/>
    <property type="evidence" value="ECO:0007669"/>
    <property type="project" value="UniProtKB-UniRule"/>
</dbReference>
<evidence type="ECO:0000256" key="13">
    <source>
        <dbReference type="PIRSR" id="PIRSR606262-2"/>
    </source>
</evidence>
<evidence type="ECO:0000256" key="14">
    <source>
        <dbReference type="PIRSR" id="PIRSR606262-3"/>
    </source>
</evidence>
<dbReference type="EC" id="3.5.4.5" evidence="4 15"/>
<feature type="binding site" evidence="14">
    <location>
        <position position="96"/>
    </location>
    <ligand>
        <name>Zn(2+)</name>
        <dbReference type="ChEBI" id="CHEBI:29105"/>
        <note>catalytic</note>
    </ligand>
</feature>
<dbReference type="NCBIfam" id="TIGR01354">
    <property type="entry name" value="cyt_deam_tetra"/>
    <property type="match status" value="1"/>
</dbReference>
<keyword evidence="6 14" id="KW-0479">Metal-binding</keyword>
<evidence type="ECO:0000256" key="12">
    <source>
        <dbReference type="PIRSR" id="PIRSR606262-1"/>
    </source>
</evidence>
<evidence type="ECO:0000256" key="15">
    <source>
        <dbReference type="RuleBase" id="RU364006"/>
    </source>
</evidence>
<dbReference type="PROSITE" id="PS00903">
    <property type="entry name" value="CYT_DCMP_DEAMINASES_1"/>
    <property type="match status" value="1"/>
</dbReference>
<evidence type="ECO:0000256" key="6">
    <source>
        <dbReference type="ARBA" id="ARBA00022723"/>
    </source>
</evidence>
<evidence type="ECO:0000313" key="18">
    <source>
        <dbReference type="Proteomes" id="UP000320390"/>
    </source>
</evidence>
<dbReference type="InterPro" id="IPR006262">
    <property type="entry name" value="Cyt_deam_tetra"/>
</dbReference>
<evidence type="ECO:0000256" key="3">
    <source>
        <dbReference type="ARBA" id="ARBA00006576"/>
    </source>
</evidence>
<keyword evidence="18" id="KW-1185">Reference proteome</keyword>
<dbReference type="Gene3D" id="3.40.140.10">
    <property type="entry name" value="Cytidine Deaminase, domain 2"/>
    <property type="match status" value="1"/>
</dbReference>
<feature type="binding site" evidence="13">
    <location>
        <begin position="48"/>
        <end position="54"/>
    </location>
    <ligand>
        <name>substrate</name>
    </ligand>
</feature>
<accession>A0A518EMY9</accession>
<keyword evidence="8 14" id="KW-0862">Zinc</keyword>
<organism evidence="17 18">
    <name type="scientific">Saltatorellus ferox</name>
    <dbReference type="NCBI Taxonomy" id="2528018"/>
    <lineage>
        <taxon>Bacteria</taxon>
        <taxon>Pseudomonadati</taxon>
        <taxon>Planctomycetota</taxon>
        <taxon>Planctomycetia</taxon>
        <taxon>Planctomycetia incertae sedis</taxon>
        <taxon>Saltatorellus</taxon>
    </lineage>
</organism>
<dbReference type="InterPro" id="IPR002125">
    <property type="entry name" value="CMP_dCMP_dom"/>
</dbReference>
<evidence type="ECO:0000256" key="5">
    <source>
        <dbReference type="ARBA" id="ARBA00018266"/>
    </source>
</evidence>
<feature type="active site" description="Proton donor" evidence="12">
    <location>
        <position position="61"/>
    </location>
</feature>
<dbReference type="OrthoDB" id="9795347at2"/>
<name>A0A518EMY9_9BACT</name>
<comment type="function">
    <text evidence="2 15">This enzyme scavenges exogenous and endogenous cytidine and 2'-deoxycytidine for UMP synthesis.</text>
</comment>
<dbReference type="InterPro" id="IPR016193">
    <property type="entry name" value="Cytidine_deaminase-like"/>
</dbReference>
<dbReference type="InterPro" id="IPR016192">
    <property type="entry name" value="APOBEC/CMP_deaminase_Zn-bd"/>
</dbReference>
<dbReference type="PANTHER" id="PTHR11644:SF2">
    <property type="entry name" value="CYTIDINE DEAMINASE"/>
    <property type="match status" value="1"/>
</dbReference>
<evidence type="ECO:0000256" key="1">
    <source>
        <dbReference type="ARBA" id="ARBA00001947"/>
    </source>
</evidence>
<dbReference type="InterPro" id="IPR050202">
    <property type="entry name" value="Cyt/Deoxycyt_deaminase"/>
</dbReference>
<gene>
    <name evidence="17" type="primary">cdd</name>
    <name evidence="17" type="ORF">Poly30_09540</name>
</gene>
<dbReference type="PANTHER" id="PTHR11644">
    <property type="entry name" value="CYTIDINE DEAMINASE"/>
    <property type="match status" value="1"/>
</dbReference>
<feature type="binding site" evidence="14">
    <location>
        <position position="99"/>
    </location>
    <ligand>
        <name>Zn(2+)</name>
        <dbReference type="ChEBI" id="CHEBI:29105"/>
        <note>catalytic</note>
    </ligand>
</feature>
<dbReference type="GO" id="GO:0055086">
    <property type="term" value="P:nucleobase-containing small molecule metabolic process"/>
    <property type="evidence" value="ECO:0007669"/>
    <property type="project" value="UniProtKB-ARBA"/>
</dbReference>
<comment type="catalytic activity">
    <reaction evidence="10 15">
        <text>2'-deoxycytidine + H2O + H(+) = 2'-deoxyuridine + NH4(+)</text>
        <dbReference type="Rhea" id="RHEA:13433"/>
        <dbReference type="ChEBI" id="CHEBI:15377"/>
        <dbReference type="ChEBI" id="CHEBI:15378"/>
        <dbReference type="ChEBI" id="CHEBI:15698"/>
        <dbReference type="ChEBI" id="CHEBI:16450"/>
        <dbReference type="ChEBI" id="CHEBI:28938"/>
        <dbReference type="EC" id="3.5.4.5"/>
    </reaction>
</comment>